<keyword evidence="2" id="KW-0479">Metal-binding</keyword>
<comment type="similarity">
    <text evidence="1">Belongs to the cytochrome P450 family.</text>
</comment>
<sequence length="187" mass="22175">MTDDVKPGYKIYQNLKDQYGPVFTFWLANLPMVTVTDWKLIKQHFIKDGANFVGRPEFPINIEIRRIVESHGDRWVQQRRFALHVLRDFGLGKNLMEEKTNMEEFLELKNLMDKHFKLTAEPIGAMLIMYPWIGKLPILSHYKKIMTDSWEGLLKMFRKQAEEKLATIDYDSDEYSDYVEAFGMRET</sequence>
<keyword evidence="4" id="KW-0503">Monooxygenase</keyword>
<dbReference type="RefSeq" id="XP_053585489.1">
    <property type="nucleotide sequence ID" value="XM_053730717.1"/>
</dbReference>
<dbReference type="GO" id="GO:0005506">
    <property type="term" value="F:iron ion binding"/>
    <property type="evidence" value="ECO:0007669"/>
    <property type="project" value="InterPro"/>
</dbReference>
<dbReference type="Pfam" id="PF00067">
    <property type="entry name" value="p450"/>
    <property type="match status" value="1"/>
</dbReference>
<dbReference type="GeneID" id="9817109"/>
<comment type="caution">
    <text evidence="5">The sequence shown here is derived from an EMBL/GenBank/DDBJ whole genome shotgun (WGS) entry which is preliminary data.</text>
</comment>
<dbReference type="Proteomes" id="UP000483820">
    <property type="component" value="Chromosome IV"/>
</dbReference>
<dbReference type="Gene3D" id="1.10.630.10">
    <property type="entry name" value="Cytochrome P450"/>
    <property type="match status" value="1"/>
</dbReference>
<dbReference type="PRINTS" id="PR00463">
    <property type="entry name" value="EP450I"/>
</dbReference>
<protein>
    <submittedName>
        <fullName evidence="5">Uncharacterized protein</fullName>
    </submittedName>
</protein>
<dbReference type="InterPro" id="IPR002401">
    <property type="entry name" value="Cyt_P450_E_grp-I"/>
</dbReference>
<dbReference type="GO" id="GO:0020037">
    <property type="term" value="F:heme binding"/>
    <property type="evidence" value="ECO:0007669"/>
    <property type="project" value="InterPro"/>
</dbReference>
<dbReference type="CTD" id="9817109"/>
<dbReference type="AlphaFoldDB" id="A0A6A5GWH3"/>
<dbReference type="GO" id="GO:0005737">
    <property type="term" value="C:cytoplasm"/>
    <property type="evidence" value="ECO:0007669"/>
    <property type="project" value="TreeGrafter"/>
</dbReference>
<evidence type="ECO:0000256" key="2">
    <source>
        <dbReference type="ARBA" id="ARBA00022723"/>
    </source>
</evidence>
<keyword evidence="4" id="KW-0560">Oxidoreductase</keyword>
<evidence type="ECO:0000256" key="4">
    <source>
        <dbReference type="ARBA" id="ARBA00023033"/>
    </source>
</evidence>
<dbReference type="KEGG" id="crq:GCK72_015233"/>
<evidence type="ECO:0000256" key="1">
    <source>
        <dbReference type="ARBA" id="ARBA00010617"/>
    </source>
</evidence>
<dbReference type="InterPro" id="IPR001128">
    <property type="entry name" value="Cyt_P450"/>
</dbReference>
<organism evidence="5 6">
    <name type="scientific">Caenorhabditis remanei</name>
    <name type="common">Caenorhabditis vulgaris</name>
    <dbReference type="NCBI Taxonomy" id="31234"/>
    <lineage>
        <taxon>Eukaryota</taxon>
        <taxon>Metazoa</taxon>
        <taxon>Ecdysozoa</taxon>
        <taxon>Nematoda</taxon>
        <taxon>Chromadorea</taxon>
        <taxon>Rhabditida</taxon>
        <taxon>Rhabditina</taxon>
        <taxon>Rhabditomorpha</taxon>
        <taxon>Rhabditoidea</taxon>
        <taxon>Rhabditidae</taxon>
        <taxon>Peloderinae</taxon>
        <taxon>Caenorhabditis</taxon>
    </lineage>
</organism>
<dbReference type="GO" id="GO:0006805">
    <property type="term" value="P:xenobiotic metabolic process"/>
    <property type="evidence" value="ECO:0007669"/>
    <property type="project" value="TreeGrafter"/>
</dbReference>
<reference evidence="5 6" key="1">
    <citation type="submission" date="2019-12" db="EMBL/GenBank/DDBJ databases">
        <title>Chromosome-level assembly of the Caenorhabditis remanei genome.</title>
        <authorList>
            <person name="Teterina A.A."/>
            <person name="Willis J.H."/>
            <person name="Phillips P.C."/>
        </authorList>
    </citation>
    <scope>NUCLEOTIDE SEQUENCE [LARGE SCALE GENOMIC DNA]</scope>
    <source>
        <strain evidence="5 6">PX506</strain>
        <tissue evidence="5">Whole organism</tissue>
    </source>
</reference>
<dbReference type="EMBL" id="WUAV01000004">
    <property type="protein sequence ID" value="KAF1758773.1"/>
    <property type="molecule type" value="Genomic_DNA"/>
</dbReference>
<accession>A0A6A5GWH3</accession>
<dbReference type="InterPro" id="IPR036396">
    <property type="entry name" value="Cyt_P450_sf"/>
</dbReference>
<proteinExistence type="inferred from homology"/>
<dbReference type="PANTHER" id="PTHR24300:SF369">
    <property type="entry name" value="CYTOCHROME P450 FAMILY"/>
    <property type="match status" value="1"/>
</dbReference>
<keyword evidence="3" id="KW-0408">Iron</keyword>
<dbReference type="PANTHER" id="PTHR24300">
    <property type="entry name" value="CYTOCHROME P450 508A4-RELATED"/>
    <property type="match status" value="1"/>
</dbReference>
<dbReference type="InterPro" id="IPR050182">
    <property type="entry name" value="Cytochrome_P450_fam2"/>
</dbReference>
<name>A0A6A5GWH3_CAERE</name>
<evidence type="ECO:0000313" key="6">
    <source>
        <dbReference type="Proteomes" id="UP000483820"/>
    </source>
</evidence>
<evidence type="ECO:0000256" key="3">
    <source>
        <dbReference type="ARBA" id="ARBA00023004"/>
    </source>
</evidence>
<dbReference type="GO" id="GO:0016712">
    <property type="term" value="F:oxidoreductase activity, acting on paired donors, with incorporation or reduction of molecular oxygen, reduced flavin or flavoprotein as one donor, and incorporation of one atom of oxygen"/>
    <property type="evidence" value="ECO:0007669"/>
    <property type="project" value="TreeGrafter"/>
</dbReference>
<evidence type="ECO:0000313" key="5">
    <source>
        <dbReference type="EMBL" id="KAF1758773.1"/>
    </source>
</evidence>
<dbReference type="GO" id="GO:0006082">
    <property type="term" value="P:organic acid metabolic process"/>
    <property type="evidence" value="ECO:0007669"/>
    <property type="project" value="TreeGrafter"/>
</dbReference>
<dbReference type="SUPFAM" id="SSF48264">
    <property type="entry name" value="Cytochrome P450"/>
    <property type="match status" value="1"/>
</dbReference>
<gene>
    <name evidence="5" type="ORF">GCK72_015233</name>
</gene>